<protein>
    <submittedName>
        <fullName evidence="2">Uncharacterized protein UPF0065</fullName>
    </submittedName>
</protein>
<dbReference type="PANTHER" id="PTHR42928:SF5">
    <property type="entry name" value="BLR1237 PROTEIN"/>
    <property type="match status" value="1"/>
</dbReference>
<evidence type="ECO:0000256" key="1">
    <source>
        <dbReference type="ARBA" id="ARBA00006987"/>
    </source>
</evidence>
<dbReference type="eggNOG" id="COG3181">
    <property type="taxonomic scope" value="Bacteria"/>
</dbReference>
<name>A1WS88_VEREI</name>
<dbReference type="Gene3D" id="3.40.190.150">
    <property type="entry name" value="Bordetella uptake gene, domain 1"/>
    <property type="match status" value="1"/>
</dbReference>
<dbReference type="STRING" id="391735.Veis_4803"/>
<reference evidence="3" key="1">
    <citation type="submission" date="2006-12" db="EMBL/GenBank/DDBJ databases">
        <title>Complete sequence of chromosome 1 of Verminephrobacter eiseniae EF01-2.</title>
        <authorList>
            <person name="Copeland A."/>
            <person name="Lucas S."/>
            <person name="Lapidus A."/>
            <person name="Barry K."/>
            <person name="Detter J.C."/>
            <person name="Glavina del Rio T."/>
            <person name="Dalin E."/>
            <person name="Tice H."/>
            <person name="Pitluck S."/>
            <person name="Chertkov O."/>
            <person name="Brettin T."/>
            <person name="Bruce D."/>
            <person name="Han C."/>
            <person name="Tapia R."/>
            <person name="Gilna P."/>
            <person name="Schmutz J."/>
            <person name="Larimer F."/>
            <person name="Land M."/>
            <person name="Hauser L."/>
            <person name="Kyrpides N."/>
            <person name="Kim E."/>
            <person name="Stahl D."/>
            <person name="Richardson P."/>
        </authorList>
    </citation>
    <scope>NUCLEOTIDE SEQUENCE [LARGE SCALE GENOMIC DNA]</scope>
    <source>
        <strain evidence="3">EF01-2</strain>
    </source>
</reference>
<organism evidence="2 3">
    <name type="scientific">Verminephrobacter eiseniae (strain EF01-2)</name>
    <dbReference type="NCBI Taxonomy" id="391735"/>
    <lineage>
        <taxon>Bacteria</taxon>
        <taxon>Pseudomonadati</taxon>
        <taxon>Pseudomonadota</taxon>
        <taxon>Betaproteobacteria</taxon>
        <taxon>Burkholderiales</taxon>
        <taxon>Comamonadaceae</taxon>
        <taxon>Verminephrobacter</taxon>
    </lineage>
</organism>
<dbReference type="InterPro" id="IPR042100">
    <property type="entry name" value="Bug_dom1"/>
</dbReference>
<dbReference type="CDD" id="cd13578">
    <property type="entry name" value="PBP2_Bug27"/>
    <property type="match status" value="1"/>
</dbReference>
<dbReference type="Proteomes" id="UP000000374">
    <property type="component" value="Chromosome"/>
</dbReference>
<sequence length="474" mass="49208">MPENTASLLSRPCGSRPRLTAPQALQAVQAAQAGRSPAATAFGAGQAAPGLHPLRVALRLALRMTIERVALGRQRHGLRPGGMAAPCAGTPVGDLPAFPGALRAGVVVAPLAPSVGHLRALPDDPGARPVLRARNSLLHDEKPAMSPRRLRPRRALLACLALAGGALLASTAPAADAWPAKPIQLVIPYPPGGSADLLGRPLAAQLQQQLGQPVVLEYKPGAGGTLASHYVARAKPDGYTLLMVLAAHAINDSLYPKLPYDTRKDFVPVSLLANLPMVVAASSKLRARNIQELIQAAKAAPGQLSFGSAGNGNTGHLAAEYFSSLCAIEMTHVPYKGSAGVVNAMLAGDIDLTFDSISTSMPHIRSGRMHALAVTSAERSALAPEVKTVQEQGIAGFDVTGWYALIAPAGTPADITQRLSRAIASALRQPPLQAQLAAGGYEPVGSTPEALQAHLEREITRWAAVVKATGARVD</sequence>
<dbReference type="AlphaFoldDB" id="A1WS88"/>
<dbReference type="HOGENOM" id="CLU_045683_0_2_4"/>
<dbReference type="EMBL" id="CP000542">
    <property type="protein sequence ID" value="ABM60495.1"/>
    <property type="molecule type" value="Genomic_DNA"/>
</dbReference>
<gene>
    <name evidence="2" type="ordered locus">Veis_4803</name>
</gene>
<comment type="similarity">
    <text evidence="1">Belongs to the UPF0065 (bug) family.</text>
</comment>
<keyword evidence="3" id="KW-1185">Reference proteome</keyword>
<accession>A1WS88</accession>
<dbReference type="KEGG" id="vei:Veis_4803"/>
<dbReference type="InterPro" id="IPR005064">
    <property type="entry name" value="BUG"/>
</dbReference>
<dbReference type="PANTHER" id="PTHR42928">
    <property type="entry name" value="TRICARBOXYLATE-BINDING PROTEIN"/>
    <property type="match status" value="1"/>
</dbReference>
<dbReference type="Pfam" id="PF03401">
    <property type="entry name" value="TctC"/>
    <property type="match status" value="1"/>
</dbReference>
<dbReference type="SUPFAM" id="SSF53850">
    <property type="entry name" value="Periplasmic binding protein-like II"/>
    <property type="match status" value="1"/>
</dbReference>
<proteinExistence type="inferred from homology"/>
<evidence type="ECO:0000313" key="2">
    <source>
        <dbReference type="EMBL" id="ABM60495.1"/>
    </source>
</evidence>
<dbReference type="Gene3D" id="3.40.190.10">
    <property type="entry name" value="Periplasmic binding protein-like II"/>
    <property type="match status" value="1"/>
</dbReference>
<evidence type="ECO:0000313" key="3">
    <source>
        <dbReference type="Proteomes" id="UP000000374"/>
    </source>
</evidence>